<comment type="caution">
    <text evidence="4">The sequence shown here is derived from an EMBL/GenBank/DDBJ whole genome shotgun (WGS) entry which is preliminary data.</text>
</comment>
<proteinExistence type="predicted"/>
<accession>A0A017H7L5</accession>
<organism evidence="4 5">
    <name type="scientific">Limimaricola hongkongensis DSM 17492</name>
    <dbReference type="NCBI Taxonomy" id="1122180"/>
    <lineage>
        <taxon>Bacteria</taxon>
        <taxon>Pseudomonadati</taxon>
        <taxon>Pseudomonadota</taxon>
        <taxon>Alphaproteobacteria</taxon>
        <taxon>Rhodobacterales</taxon>
        <taxon>Paracoccaceae</taxon>
        <taxon>Limimaricola</taxon>
    </lineage>
</organism>
<keyword evidence="2" id="KW-0012">Acyltransferase</keyword>
<reference evidence="4 5" key="1">
    <citation type="submission" date="2013-03" db="EMBL/GenBank/DDBJ databases">
        <authorList>
            <person name="Fiebig A."/>
            <person name="Goeker M."/>
            <person name="Klenk H.-P.P."/>
        </authorList>
    </citation>
    <scope>NUCLEOTIDE SEQUENCE [LARGE SCALE GENOMIC DNA]</scope>
    <source>
        <strain evidence="4 5">DSM 17492</strain>
        <plasmid evidence="4 5">pLokhon02</plasmid>
    </source>
</reference>
<name>A0A017H7L5_9RHOB</name>
<evidence type="ECO:0000259" key="3">
    <source>
        <dbReference type="PROSITE" id="PS51186"/>
    </source>
</evidence>
<gene>
    <name evidence="4" type="ORF">Lokhon_00125</name>
</gene>
<keyword evidence="5" id="KW-1185">Reference proteome</keyword>
<dbReference type="PROSITE" id="PS51186">
    <property type="entry name" value="GNAT"/>
    <property type="match status" value="1"/>
</dbReference>
<dbReference type="GO" id="GO:0016747">
    <property type="term" value="F:acyltransferase activity, transferring groups other than amino-acyl groups"/>
    <property type="evidence" value="ECO:0007669"/>
    <property type="project" value="InterPro"/>
</dbReference>
<geneLocation type="plasmid" evidence="4 5">
    <name>pLokhon02</name>
</geneLocation>
<dbReference type="InterPro" id="IPR050832">
    <property type="entry name" value="Bact_Acetyltransf"/>
</dbReference>
<protein>
    <submittedName>
        <fullName evidence="4">Putative acetyltransferase</fullName>
    </submittedName>
</protein>
<keyword evidence="4" id="KW-0614">Plasmid</keyword>
<dbReference type="InterPro" id="IPR016181">
    <property type="entry name" value="Acyl_CoA_acyltransferase"/>
</dbReference>
<dbReference type="AlphaFoldDB" id="A0A017H7L5"/>
<dbReference type="PATRIC" id="fig|1122180.6.peg.129"/>
<dbReference type="Gene3D" id="3.40.630.30">
    <property type="match status" value="1"/>
</dbReference>
<dbReference type="EMBL" id="APGJ01000010">
    <property type="protein sequence ID" value="EYD70371.1"/>
    <property type="molecule type" value="Genomic_DNA"/>
</dbReference>
<dbReference type="eggNOG" id="COG0456">
    <property type="taxonomic scope" value="Bacteria"/>
</dbReference>
<dbReference type="PANTHER" id="PTHR43877">
    <property type="entry name" value="AMINOALKYLPHOSPHONATE N-ACETYLTRANSFERASE-RELATED-RELATED"/>
    <property type="match status" value="1"/>
</dbReference>
<dbReference type="Proteomes" id="UP000025047">
    <property type="component" value="Plasmid pLokhon02"/>
</dbReference>
<evidence type="ECO:0000313" key="4">
    <source>
        <dbReference type="EMBL" id="EYD70371.1"/>
    </source>
</evidence>
<evidence type="ECO:0000256" key="2">
    <source>
        <dbReference type="ARBA" id="ARBA00023315"/>
    </source>
</evidence>
<dbReference type="CDD" id="cd04301">
    <property type="entry name" value="NAT_SF"/>
    <property type="match status" value="1"/>
</dbReference>
<dbReference type="InterPro" id="IPR000182">
    <property type="entry name" value="GNAT_dom"/>
</dbReference>
<dbReference type="HOGENOM" id="CLU_139687_0_0_5"/>
<dbReference type="Pfam" id="PF00583">
    <property type="entry name" value="Acetyltransf_1"/>
    <property type="match status" value="1"/>
</dbReference>
<dbReference type="SUPFAM" id="SSF55729">
    <property type="entry name" value="Acyl-CoA N-acyltransferases (Nat)"/>
    <property type="match status" value="1"/>
</dbReference>
<sequence length="137" mass="14542">MPEDTAALTACFARGYAQYADLPDLPPVTRGIGDDIANHYVWLAESGAGILGGAVLVIGPGRARLSNIAVDPDAAGRGIGRALLALVEEEASAWGAQTITLTTHAAMEGTHRFYDRLGWRETGRSGNRVFLEKPLPQ</sequence>
<evidence type="ECO:0000256" key="1">
    <source>
        <dbReference type="ARBA" id="ARBA00022679"/>
    </source>
</evidence>
<keyword evidence="1 4" id="KW-0808">Transferase</keyword>
<feature type="domain" description="N-acetyltransferase" evidence="3">
    <location>
        <begin position="1"/>
        <end position="136"/>
    </location>
</feature>
<evidence type="ECO:0000313" key="5">
    <source>
        <dbReference type="Proteomes" id="UP000025047"/>
    </source>
</evidence>